<evidence type="ECO:0000313" key="2">
    <source>
        <dbReference type="Proteomes" id="UP000692954"/>
    </source>
</evidence>
<reference evidence="1" key="1">
    <citation type="submission" date="2021-01" db="EMBL/GenBank/DDBJ databases">
        <authorList>
            <consortium name="Genoscope - CEA"/>
            <person name="William W."/>
        </authorList>
    </citation>
    <scope>NUCLEOTIDE SEQUENCE</scope>
</reference>
<evidence type="ECO:0000313" key="1">
    <source>
        <dbReference type="EMBL" id="CAD8070578.1"/>
    </source>
</evidence>
<dbReference type="Proteomes" id="UP000692954">
    <property type="component" value="Unassembled WGS sequence"/>
</dbReference>
<organism evidence="1 2">
    <name type="scientific">Paramecium sonneborni</name>
    <dbReference type="NCBI Taxonomy" id="65129"/>
    <lineage>
        <taxon>Eukaryota</taxon>
        <taxon>Sar</taxon>
        <taxon>Alveolata</taxon>
        <taxon>Ciliophora</taxon>
        <taxon>Intramacronucleata</taxon>
        <taxon>Oligohymenophorea</taxon>
        <taxon>Peniculida</taxon>
        <taxon>Parameciidae</taxon>
        <taxon>Paramecium</taxon>
    </lineage>
</organism>
<keyword evidence="2" id="KW-1185">Reference proteome</keyword>
<name>A0A8S1LQI6_9CILI</name>
<sequence>MIKGKRVHSLLIDISLHGTLFKFVKHPKLNAFVSIGNDHDLSVWDFETLKLLYKKEGNEYAIADALIYNDYHIITSVNGTLKIYKGDQEPKITQLPEIPLSICVHKEQLYVGTTSEKLLIYDLDSIELISVQNNQPWVTQLASHDDILYVMGNKISFNDKVIDIGHKGQIMHHNIEGNQIFTGDSSGKAILSTFPDFQKLYEYQMSSAIVQLAIINNQDQQTLIIGTLDPGIIIIENGEITKIEDRAAPFIVCSKNKIINRSNILTRQAYCDVYE</sequence>
<dbReference type="AlphaFoldDB" id="A0A8S1LQI6"/>
<comment type="caution">
    <text evidence="1">The sequence shown here is derived from an EMBL/GenBank/DDBJ whole genome shotgun (WGS) entry which is preliminary data.</text>
</comment>
<gene>
    <name evidence="1" type="ORF">PSON_ATCC_30995.1.T0270065</name>
</gene>
<dbReference type="OrthoDB" id="285775at2759"/>
<proteinExistence type="predicted"/>
<dbReference type="EMBL" id="CAJJDN010000027">
    <property type="protein sequence ID" value="CAD8070578.1"/>
    <property type="molecule type" value="Genomic_DNA"/>
</dbReference>
<accession>A0A8S1LQI6</accession>
<protein>
    <submittedName>
        <fullName evidence="1">Uncharacterized protein</fullName>
    </submittedName>
</protein>